<protein>
    <submittedName>
        <fullName evidence="3">VanZ family protein</fullName>
    </submittedName>
</protein>
<feature type="transmembrane region" description="Helical" evidence="1">
    <location>
        <begin position="109"/>
        <end position="127"/>
    </location>
</feature>
<proteinExistence type="predicted"/>
<dbReference type="EMBL" id="JAAGWG010000001">
    <property type="protein sequence ID" value="NEK84300.1"/>
    <property type="molecule type" value="Genomic_DNA"/>
</dbReference>
<keyword evidence="1" id="KW-0812">Transmembrane</keyword>
<evidence type="ECO:0000256" key="1">
    <source>
        <dbReference type="SAM" id="Phobius"/>
    </source>
</evidence>
<accession>A0A6L9VYP6</accession>
<sequence length="134" mass="14091">MSRRLAVAGLVAYLVALAAVTLGASPGGLFVRGARVARRIDGFGWVSSGDVERAANVLLFVPFGLLLCFALPTVDRFVVWLLCVAVSVAVEAAQFVLPGRDSTPVDVVTNATGAALGVLAAVVWTRARQRVRQQ</sequence>
<gene>
    <name evidence="3" type="ORF">GCU60_00720</name>
</gene>
<dbReference type="PANTHER" id="PTHR28008">
    <property type="entry name" value="DOMAIN PROTEIN, PUTATIVE (AFU_ORTHOLOGUE AFUA_3G10980)-RELATED"/>
    <property type="match status" value="1"/>
</dbReference>
<evidence type="ECO:0000313" key="3">
    <source>
        <dbReference type="EMBL" id="NEK84300.1"/>
    </source>
</evidence>
<dbReference type="AlphaFoldDB" id="A0A6L9VYP6"/>
<organism evidence="3 4">
    <name type="scientific">Blastococcus saxobsidens</name>
    <dbReference type="NCBI Taxonomy" id="138336"/>
    <lineage>
        <taxon>Bacteria</taxon>
        <taxon>Bacillati</taxon>
        <taxon>Actinomycetota</taxon>
        <taxon>Actinomycetes</taxon>
        <taxon>Geodermatophilales</taxon>
        <taxon>Geodermatophilaceae</taxon>
        <taxon>Blastococcus</taxon>
    </lineage>
</organism>
<evidence type="ECO:0000259" key="2">
    <source>
        <dbReference type="Pfam" id="PF04892"/>
    </source>
</evidence>
<dbReference type="RefSeq" id="WP_163201720.1">
    <property type="nucleotide sequence ID" value="NZ_JAAGWG010000001.1"/>
</dbReference>
<dbReference type="Pfam" id="PF04892">
    <property type="entry name" value="VanZ"/>
    <property type="match status" value="1"/>
</dbReference>
<name>A0A6L9VYP6_9ACTN</name>
<feature type="domain" description="VanZ-like" evidence="2">
    <location>
        <begin position="11"/>
        <end position="123"/>
    </location>
</feature>
<reference evidence="3 4" key="1">
    <citation type="submission" date="2019-12" db="EMBL/GenBank/DDBJ databases">
        <title>the WGS of Blastococcus saxobsidens 67B17.</title>
        <authorList>
            <person name="Jiang Z."/>
        </authorList>
    </citation>
    <scope>NUCLEOTIDE SEQUENCE [LARGE SCALE GENOMIC DNA]</scope>
    <source>
        <strain evidence="3 4">67B17</strain>
    </source>
</reference>
<comment type="caution">
    <text evidence="3">The sequence shown here is derived from an EMBL/GenBank/DDBJ whole genome shotgun (WGS) entry which is preliminary data.</text>
</comment>
<feature type="transmembrane region" description="Helical" evidence="1">
    <location>
        <begin position="78"/>
        <end position="97"/>
    </location>
</feature>
<dbReference type="PANTHER" id="PTHR28008:SF1">
    <property type="entry name" value="DOMAIN PROTEIN, PUTATIVE (AFU_ORTHOLOGUE AFUA_3G10980)-RELATED"/>
    <property type="match status" value="1"/>
</dbReference>
<dbReference type="InterPro" id="IPR006976">
    <property type="entry name" value="VanZ-like"/>
</dbReference>
<evidence type="ECO:0000313" key="4">
    <source>
        <dbReference type="Proteomes" id="UP000479241"/>
    </source>
</evidence>
<keyword evidence="1" id="KW-0472">Membrane</keyword>
<keyword evidence="1" id="KW-1133">Transmembrane helix</keyword>
<feature type="transmembrane region" description="Helical" evidence="1">
    <location>
        <begin position="54"/>
        <end position="71"/>
    </location>
</feature>
<dbReference type="Proteomes" id="UP000479241">
    <property type="component" value="Unassembled WGS sequence"/>
</dbReference>